<reference evidence="2" key="2">
    <citation type="submission" date="2021-09" db="EMBL/GenBank/DDBJ databases">
        <authorList>
            <person name="Gilroy R."/>
        </authorList>
    </citation>
    <scope>NUCLEOTIDE SEQUENCE</scope>
    <source>
        <strain evidence="2">CHK171-7178</strain>
    </source>
</reference>
<dbReference type="PROSITE" id="PS51464">
    <property type="entry name" value="SIS"/>
    <property type="match status" value="1"/>
</dbReference>
<gene>
    <name evidence="2" type="ORF">K8V56_11675</name>
</gene>
<comment type="caution">
    <text evidence="2">The sequence shown here is derived from an EMBL/GenBank/DDBJ whole genome shotgun (WGS) entry which is preliminary data.</text>
</comment>
<dbReference type="Pfam" id="PF13580">
    <property type="entry name" value="SIS_2"/>
    <property type="match status" value="1"/>
</dbReference>
<dbReference type="Gene3D" id="3.40.50.10490">
    <property type="entry name" value="Glucose-6-phosphate isomerase like protein, domain 1"/>
    <property type="match status" value="1"/>
</dbReference>
<feature type="domain" description="SIS" evidence="1">
    <location>
        <begin position="30"/>
        <end position="212"/>
    </location>
</feature>
<evidence type="ECO:0000313" key="2">
    <source>
        <dbReference type="EMBL" id="HJF32418.1"/>
    </source>
</evidence>
<dbReference type="GO" id="GO:1901135">
    <property type="term" value="P:carbohydrate derivative metabolic process"/>
    <property type="evidence" value="ECO:0007669"/>
    <property type="project" value="InterPro"/>
</dbReference>
<proteinExistence type="predicted"/>
<dbReference type="InterPro" id="IPR001347">
    <property type="entry name" value="SIS_dom"/>
</dbReference>
<dbReference type="SUPFAM" id="SSF53697">
    <property type="entry name" value="SIS domain"/>
    <property type="match status" value="1"/>
</dbReference>
<dbReference type="GO" id="GO:0097367">
    <property type="term" value="F:carbohydrate derivative binding"/>
    <property type="evidence" value="ECO:0007669"/>
    <property type="project" value="InterPro"/>
</dbReference>
<evidence type="ECO:0000313" key="3">
    <source>
        <dbReference type="Proteomes" id="UP000698173"/>
    </source>
</evidence>
<dbReference type="InterPro" id="IPR046348">
    <property type="entry name" value="SIS_dom_sf"/>
</dbReference>
<accession>A0A921FZ50</accession>
<name>A0A921FZ50_SPOPS</name>
<dbReference type="PANTHER" id="PTHR30390">
    <property type="entry name" value="SEDOHEPTULOSE 7-PHOSPHATE ISOMERASE / DNAA INITIATOR-ASSOCIATING FACTOR FOR REPLICATION INITIATION"/>
    <property type="match status" value="1"/>
</dbReference>
<dbReference type="PANTHER" id="PTHR30390:SF7">
    <property type="entry name" value="PHOSPHOHEPTOSE ISOMERASE"/>
    <property type="match status" value="1"/>
</dbReference>
<reference evidence="2" key="1">
    <citation type="journal article" date="2021" name="PeerJ">
        <title>Extensive microbial diversity within the chicken gut microbiome revealed by metagenomics and culture.</title>
        <authorList>
            <person name="Gilroy R."/>
            <person name="Ravi A."/>
            <person name="Getino M."/>
            <person name="Pursley I."/>
            <person name="Horton D.L."/>
            <person name="Alikhan N.F."/>
            <person name="Baker D."/>
            <person name="Gharbi K."/>
            <person name="Hall N."/>
            <person name="Watson M."/>
            <person name="Adriaenssens E.M."/>
            <person name="Foster-Nyarko E."/>
            <person name="Jarju S."/>
            <person name="Secka A."/>
            <person name="Antonio M."/>
            <person name="Oren A."/>
            <person name="Chaudhuri R.R."/>
            <person name="La Ragione R."/>
            <person name="Hildebrand F."/>
            <person name="Pallen M.J."/>
        </authorList>
    </citation>
    <scope>NUCLEOTIDE SEQUENCE</scope>
    <source>
        <strain evidence="2">CHK171-7178</strain>
    </source>
</reference>
<dbReference type="EMBL" id="DYWT01000189">
    <property type="protein sequence ID" value="HJF32418.1"/>
    <property type="molecule type" value="Genomic_DNA"/>
</dbReference>
<dbReference type="AlphaFoldDB" id="A0A921FZ50"/>
<sequence>MNAYFTAIELLMKKVIREEQQSVEKVATEITRRLSLGGIVQLFGSGHSYLIAEESFFRAGGLVPVQPIIVESLMLHNGAAQASLNEKDPELTQTFANQLDIRPEDTVIVISTSGRNTVPIDVAYIAKECGAYVVSLQSLQYNASEHPSKHKSGNRLETVVEAILNTHVPVGDGLLTLDGLPYAPASSVIGNTLIHATFSRVIEMMIENGVKPPIFKSGNLDGSTAHNELMIAAYGERITF</sequence>
<evidence type="ECO:0000259" key="1">
    <source>
        <dbReference type="PROSITE" id="PS51464"/>
    </source>
</evidence>
<protein>
    <submittedName>
        <fullName evidence="2">SIS domain-containing protein</fullName>
    </submittedName>
</protein>
<organism evidence="2 3">
    <name type="scientific">Sporosarcina psychrophila</name>
    <name type="common">Bacillus psychrophilus</name>
    <dbReference type="NCBI Taxonomy" id="1476"/>
    <lineage>
        <taxon>Bacteria</taxon>
        <taxon>Bacillati</taxon>
        <taxon>Bacillota</taxon>
        <taxon>Bacilli</taxon>
        <taxon>Bacillales</taxon>
        <taxon>Caryophanaceae</taxon>
        <taxon>Sporosarcina</taxon>
    </lineage>
</organism>
<dbReference type="Proteomes" id="UP000698173">
    <property type="component" value="Unassembled WGS sequence"/>
</dbReference>
<dbReference type="InterPro" id="IPR050099">
    <property type="entry name" value="SIS_GmhA/DiaA_subfam"/>
</dbReference>
<dbReference type="NCBIfam" id="NF002805">
    <property type="entry name" value="PRK02947.1"/>
    <property type="match status" value="1"/>
</dbReference>